<dbReference type="InterPro" id="IPR035176">
    <property type="entry name" value="PEP"/>
</dbReference>
<proteinExistence type="inferred from homology"/>
<dbReference type="EMBL" id="HG994366">
    <property type="protein sequence ID" value="CAF1881946.1"/>
    <property type="molecule type" value="Genomic_DNA"/>
</dbReference>
<accession>A0A816JTW0</accession>
<protein>
    <submittedName>
        <fullName evidence="3">(rape) hypothetical protein</fullName>
    </submittedName>
</protein>
<evidence type="ECO:0000313" key="3">
    <source>
        <dbReference type="EMBL" id="CAF1881946.1"/>
    </source>
</evidence>
<organism evidence="3">
    <name type="scientific">Brassica napus</name>
    <name type="common">Rape</name>
    <dbReference type="NCBI Taxonomy" id="3708"/>
    <lineage>
        <taxon>Eukaryota</taxon>
        <taxon>Viridiplantae</taxon>
        <taxon>Streptophyta</taxon>
        <taxon>Embryophyta</taxon>
        <taxon>Tracheophyta</taxon>
        <taxon>Spermatophyta</taxon>
        <taxon>Magnoliopsida</taxon>
        <taxon>eudicotyledons</taxon>
        <taxon>Gunneridae</taxon>
        <taxon>Pentapetalae</taxon>
        <taxon>rosids</taxon>
        <taxon>malvids</taxon>
        <taxon>Brassicales</taxon>
        <taxon>Brassicaceae</taxon>
        <taxon>Brassiceae</taxon>
        <taxon>Brassica</taxon>
    </lineage>
</organism>
<keyword evidence="2" id="KW-0611">Plant defense</keyword>
<gene>
    <name evidence="3" type="ORF">DARMORV10_C02P04190.1</name>
</gene>
<dbReference type="AlphaFoldDB" id="A0A816JTW0"/>
<sequence>MMSDLNSILMIRLVSSKHTIRRKKEEMESKGRTESGVFSYVYIPFSFIHEILQSLFVKFLGVRSPPSNFPKISEEEEVTEVVEVSSRKVSSQLEYSSGKPGGTNMSHVIVQPSTSLARFAKDLDAILEKRVIVKNNCNKERPLTIPSFKLLAVLATTGSAPLVLV</sequence>
<dbReference type="GO" id="GO:0045087">
    <property type="term" value="P:innate immune response"/>
    <property type="evidence" value="ECO:0007669"/>
    <property type="project" value="InterPro"/>
</dbReference>
<evidence type="ECO:0000256" key="1">
    <source>
        <dbReference type="ARBA" id="ARBA00011021"/>
    </source>
</evidence>
<comment type="similarity">
    <text evidence="1">Belongs to the brassicaceae elicitor peptide family.</text>
</comment>
<name>A0A816JTW0_BRANA</name>
<dbReference type="Pfam" id="PF17232">
    <property type="entry name" value="Pep1_7"/>
    <property type="match status" value="1"/>
</dbReference>
<reference evidence="3" key="1">
    <citation type="submission" date="2021-01" db="EMBL/GenBank/DDBJ databases">
        <authorList>
            <consortium name="Genoscope - CEA"/>
            <person name="William W."/>
        </authorList>
    </citation>
    <scope>NUCLEOTIDE SEQUENCE</scope>
</reference>
<dbReference type="Proteomes" id="UP001295469">
    <property type="component" value="Chromosome C02"/>
</dbReference>
<evidence type="ECO:0000256" key="2">
    <source>
        <dbReference type="ARBA" id="ARBA00022821"/>
    </source>
</evidence>